<dbReference type="Gene3D" id="1.10.10.10">
    <property type="entry name" value="Winged helix-like DNA-binding domain superfamily/Winged helix DNA-binding domain"/>
    <property type="match status" value="1"/>
</dbReference>
<dbReference type="RefSeq" id="WP_129243771.1">
    <property type="nucleotide sequence ID" value="NZ_JABZEL010000010.1"/>
</dbReference>
<dbReference type="GO" id="GO:0003700">
    <property type="term" value="F:DNA-binding transcription factor activity"/>
    <property type="evidence" value="ECO:0007669"/>
    <property type="project" value="InterPro"/>
</dbReference>
<keyword evidence="3" id="KW-1185">Reference proteome</keyword>
<dbReference type="InterPro" id="IPR000835">
    <property type="entry name" value="HTH_MarR-typ"/>
</dbReference>
<name>A0A4Q1RC18_9ACTN</name>
<comment type="caution">
    <text evidence="2">The sequence shown here is derived from an EMBL/GenBank/DDBJ whole genome shotgun (WGS) entry which is preliminary data.</text>
</comment>
<proteinExistence type="predicted"/>
<organism evidence="2 3">
    <name type="scientific">Streptomyces sioyaensis</name>
    <dbReference type="NCBI Taxonomy" id="67364"/>
    <lineage>
        <taxon>Bacteria</taxon>
        <taxon>Bacillati</taxon>
        <taxon>Actinomycetota</taxon>
        <taxon>Actinomycetes</taxon>
        <taxon>Kitasatosporales</taxon>
        <taxon>Streptomycetaceae</taxon>
        <taxon>Streptomyces</taxon>
    </lineage>
</organism>
<dbReference type="InterPro" id="IPR039422">
    <property type="entry name" value="MarR/SlyA-like"/>
</dbReference>
<dbReference type="InterPro" id="IPR036388">
    <property type="entry name" value="WH-like_DNA-bd_sf"/>
</dbReference>
<reference evidence="2 3" key="1">
    <citation type="submission" date="2019-01" db="EMBL/GenBank/DDBJ databases">
        <title>Draft genome sequences of the type strain Streptomyces sioyaensis DSM 40032 and its novel strain, TM32, a thermotolerant antibiotics-producing actinobacterium.</title>
        <authorList>
            <person name="Nakaew N."/>
            <person name="Lumyong S."/>
            <person name="Sloan W.T."/>
            <person name="Sungthong R."/>
        </authorList>
    </citation>
    <scope>NUCLEOTIDE SEQUENCE [LARGE SCALE GENOMIC DNA]</scope>
    <source>
        <strain evidence="2 3">DSM 40032</strain>
    </source>
</reference>
<dbReference type="PANTHER" id="PTHR33164">
    <property type="entry name" value="TRANSCRIPTIONAL REGULATOR, MARR FAMILY"/>
    <property type="match status" value="1"/>
</dbReference>
<dbReference type="PRINTS" id="PR00598">
    <property type="entry name" value="HTHMARR"/>
</dbReference>
<dbReference type="InterPro" id="IPR036390">
    <property type="entry name" value="WH_DNA-bd_sf"/>
</dbReference>
<dbReference type="GO" id="GO:0006950">
    <property type="term" value="P:response to stress"/>
    <property type="evidence" value="ECO:0007669"/>
    <property type="project" value="TreeGrafter"/>
</dbReference>
<dbReference type="SMART" id="SM00347">
    <property type="entry name" value="HTH_MARR"/>
    <property type="match status" value="1"/>
</dbReference>
<accession>A0A4Q1RC18</accession>
<evidence type="ECO:0000313" key="2">
    <source>
        <dbReference type="EMBL" id="RXS71008.1"/>
    </source>
</evidence>
<dbReference type="SUPFAM" id="SSF46785">
    <property type="entry name" value="Winged helix' DNA-binding domain"/>
    <property type="match status" value="1"/>
</dbReference>
<dbReference type="AlphaFoldDB" id="A0A4Q1RC18"/>
<gene>
    <name evidence="2" type="ORF">EST54_00895</name>
</gene>
<sequence length="142" mass="15722">MPSQPLSDTPMHLLRRALQRATAVWHAEVPELTAPQYAMLSALAERSGVDQSSLAQTTAIDRSTMTALLDRLSARGWVVREVDPGNRRRHVVRITPEGRALLREVAPAVARVDQWTVDQLGDEKVRTLLPLLRALAGVESQD</sequence>
<dbReference type="PROSITE" id="PS50995">
    <property type="entry name" value="HTH_MARR_2"/>
    <property type="match status" value="1"/>
</dbReference>
<dbReference type="Pfam" id="PF12802">
    <property type="entry name" value="MarR_2"/>
    <property type="match status" value="1"/>
</dbReference>
<dbReference type="Proteomes" id="UP000289482">
    <property type="component" value="Unassembled WGS sequence"/>
</dbReference>
<dbReference type="EMBL" id="SDIF01000002">
    <property type="protein sequence ID" value="RXS71008.1"/>
    <property type="molecule type" value="Genomic_DNA"/>
</dbReference>
<evidence type="ECO:0000259" key="1">
    <source>
        <dbReference type="PROSITE" id="PS50995"/>
    </source>
</evidence>
<dbReference type="GeneID" id="95776557"/>
<feature type="domain" description="HTH marR-type" evidence="1">
    <location>
        <begin position="1"/>
        <end position="137"/>
    </location>
</feature>
<evidence type="ECO:0000313" key="3">
    <source>
        <dbReference type="Proteomes" id="UP000289482"/>
    </source>
</evidence>
<protein>
    <submittedName>
        <fullName evidence="2">MarR family transcriptional regulator</fullName>
    </submittedName>
</protein>
<dbReference type="PANTHER" id="PTHR33164:SF95">
    <property type="entry name" value="TRANSCRIPTIONAL REGULATOR"/>
    <property type="match status" value="1"/>
</dbReference>